<dbReference type="SUPFAM" id="SSF48403">
    <property type="entry name" value="Ankyrin repeat"/>
    <property type="match status" value="1"/>
</dbReference>
<dbReference type="InterPro" id="IPR027417">
    <property type="entry name" value="P-loop_NTPase"/>
</dbReference>
<keyword evidence="2" id="KW-0040">ANK repeat</keyword>
<evidence type="ECO:0000256" key="1">
    <source>
        <dbReference type="ARBA" id="ARBA00022737"/>
    </source>
</evidence>
<dbReference type="AlphaFoldDB" id="A0AAW0RJR8"/>
<gene>
    <name evidence="5" type="ORF">G3M48_008778</name>
</gene>
<feature type="repeat" description="ANK" evidence="2">
    <location>
        <begin position="912"/>
        <end position="933"/>
    </location>
</feature>
<protein>
    <recommendedName>
        <fullName evidence="7">Ankyrin repeat protein</fullName>
    </recommendedName>
</protein>
<evidence type="ECO:0000259" key="3">
    <source>
        <dbReference type="Pfam" id="PF22939"/>
    </source>
</evidence>
<evidence type="ECO:0000313" key="5">
    <source>
        <dbReference type="EMBL" id="KAK8142422.1"/>
    </source>
</evidence>
<dbReference type="Pfam" id="PF12796">
    <property type="entry name" value="Ank_2"/>
    <property type="match status" value="2"/>
</dbReference>
<feature type="repeat" description="ANK" evidence="2">
    <location>
        <begin position="1082"/>
        <end position="1103"/>
    </location>
</feature>
<dbReference type="InterPro" id="IPR036770">
    <property type="entry name" value="Ankyrin_rpt-contain_sf"/>
</dbReference>
<feature type="repeat" description="ANK" evidence="2">
    <location>
        <begin position="1048"/>
        <end position="1069"/>
    </location>
</feature>
<sequence length="1157" mass="128254">MASAAVAAGTQNQLANEDYTVGWICALATEYVAAQVFLDQEHMPPTFTAAHDNNDYTLGSIGEHNVVIAILPGGEYGIASAATVGRDMLHTFPNVRIGLMVGIGGGAPTLKHDIRLGDIVVSEPRDGLAGVFQYDYGKNIQDQPFHKTGFLAPPPPILLTATSGLRAKYERYGHSIHQDVMTRLVAEKRLKKKYSRPAADTDCLYRSHVIHPQREGSCLDNCGRDAQSMSIRTARDEDEDDPAIHYGLIASANQLMKDAKLRDQYATEKGVLCFEMEAAGLVNHFPCLIIRGICDYADSHKNKEWQGYAAMTAAAYARDLLYKISPKRVEGEKKLIELVENISEAIRTTSEVITRIESTVAKDEDDKILNWLTPTPIDYGSQYSDLLKVRQPETGQWFLDSTQYQTWLATQKQTLFCPGIPGAGKTILASIVIGDLFHRFESVRDVGIAYIYCNFQSQEKQKIDHLLASLLRQLAQRRPSLPQEVKFLYDNHKIKQTKPSVDEISIALQSVVRLYSRVFIIIDALDECETECRSTFLSHMFSLQAGTTANILATSRPIQTIEKDFGSRSEMVKISARDEDVERCLDNDMKTLPLLGKDNKGLSEKSKQSLRTRIRTTIVEGVNGMFLLARLQLASLVDKTTVYELTTALESLSKGQNALCQAYGLTMTRIRDQRPGFRYLAERVLTLLTCAKRLLRTSELQDALAVTEGDASLDESKRGHTNIIVAVCAGLVTVDADSDIIRLVHETTREYLASHMNCIAPQDALTTIANPMETDDEENTIAMAKAHRTFAIICVTYLSFGVFESGFCKTDDEFEERQQLHQLYAYAAHSWGYHAREASTYCPSLQCFLLDSPKVEASSQVLLATESLWSPKQSQSAPKRVTGLHLAAYLGLEDAVRILLKDWQNVDQKDSHNKTPLMYAAESGYESIVRLLLAMNKVDISAKDHDDRTPFFFAVMNGHKSIIELLLATGKVHVNAKDGRGRPPLSYAAERGYEAVVKLLLATEKVHVDEKDAYEATSLVYAANRGHEAIVKLLLATEKAYVDEQDAYGATPLFYAAKEGHKATVKLLLATKQVDVNVKAFAGRTPLYYAANNGHEGVVKLLLATEKVHVDVKDIYRATPLYYAANNGHEGIVKLLLATGKADANAKNGSSQTDNPD</sequence>
<dbReference type="PANTHER" id="PTHR46082">
    <property type="entry name" value="ATP/GTP-BINDING PROTEIN-RELATED"/>
    <property type="match status" value="1"/>
</dbReference>
<dbReference type="SUPFAM" id="SSF53167">
    <property type="entry name" value="Purine and uridine phosphorylases"/>
    <property type="match status" value="1"/>
</dbReference>
<dbReference type="Pfam" id="PF22939">
    <property type="entry name" value="WHD_GPIID"/>
    <property type="match status" value="1"/>
</dbReference>
<dbReference type="InterPro" id="IPR056884">
    <property type="entry name" value="NPHP3-like_N"/>
</dbReference>
<feature type="repeat" description="ANK" evidence="2">
    <location>
        <begin position="879"/>
        <end position="911"/>
    </location>
</feature>
<dbReference type="GO" id="GO:0003824">
    <property type="term" value="F:catalytic activity"/>
    <property type="evidence" value="ECO:0007669"/>
    <property type="project" value="InterPro"/>
</dbReference>
<dbReference type="PROSITE" id="PS50088">
    <property type="entry name" value="ANK_REPEAT"/>
    <property type="match status" value="6"/>
</dbReference>
<dbReference type="InterPro" id="IPR053137">
    <property type="entry name" value="NLR-like"/>
</dbReference>
<dbReference type="GO" id="GO:0009116">
    <property type="term" value="P:nucleoside metabolic process"/>
    <property type="evidence" value="ECO:0007669"/>
    <property type="project" value="InterPro"/>
</dbReference>
<dbReference type="EMBL" id="JAAHCF010000678">
    <property type="protein sequence ID" value="KAK8142422.1"/>
    <property type="molecule type" value="Genomic_DNA"/>
</dbReference>
<proteinExistence type="predicted"/>
<dbReference type="InterPro" id="IPR002110">
    <property type="entry name" value="Ankyrin_rpt"/>
</dbReference>
<organism evidence="5 6">
    <name type="scientific">Beauveria asiatica</name>
    <dbReference type="NCBI Taxonomy" id="1069075"/>
    <lineage>
        <taxon>Eukaryota</taxon>
        <taxon>Fungi</taxon>
        <taxon>Dikarya</taxon>
        <taxon>Ascomycota</taxon>
        <taxon>Pezizomycotina</taxon>
        <taxon>Sordariomycetes</taxon>
        <taxon>Hypocreomycetidae</taxon>
        <taxon>Hypocreales</taxon>
        <taxon>Cordycipitaceae</taxon>
        <taxon>Beauveria</taxon>
    </lineage>
</organism>
<evidence type="ECO:0000259" key="4">
    <source>
        <dbReference type="Pfam" id="PF24883"/>
    </source>
</evidence>
<feature type="domain" description="GPI inositol-deacylase winged helix" evidence="3">
    <location>
        <begin position="676"/>
        <end position="754"/>
    </location>
</feature>
<name>A0AAW0RJR8_9HYPO</name>
<dbReference type="Proteomes" id="UP001397290">
    <property type="component" value="Unassembled WGS sequence"/>
</dbReference>
<feature type="domain" description="Nephrocystin 3-like N-terminal" evidence="4">
    <location>
        <begin position="394"/>
        <end position="556"/>
    </location>
</feature>
<dbReference type="InterPro" id="IPR054471">
    <property type="entry name" value="GPIID_WHD"/>
</dbReference>
<dbReference type="Pfam" id="PF13637">
    <property type="entry name" value="Ank_4"/>
    <property type="match status" value="1"/>
</dbReference>
<evidence type="ECO:0008006" key="7">
    <source>
        <dbReference type="Google" id="ProtNLM"/>
    </source>
</evidence>
<feature type="repeat" description="ANK" evidence="2">
    <location>
        <begin position="946"/>
        <end position="970"/>
    </location>
</feature>
<dbReference type="InterPro" id="IPR035994">
    <property type="entry name" value="Nucleoside_phosphorylase_sf"/>
</dbReference>
<dbReference type="Gene3D" id="3.40.50.1580">
    <property type="entry name" value="Nucleoside phosphorylase domain"/>
    <property type="match status" value="1"/>
</dbReference>
<dbReference type="Gene3D" id="3.40.50.300">
    <property type="entry name" value="P-loop containing nucleotide triphosphate hydrolases"/>
    <property type="match status" value="1"/>
</dbReference>
<reference evidence="5 6" key="1">
    <citation type="submission" date="2020-02" db="EMBL/GenBank/DDBJ databases">
        <title>Comparative genomics of the hypocrealean fungal genus Beauvera.</title>
        <authorList>
            <person name="Showalter D.N."/>
            <person name="Bushley K.E."/>
            <person name="Rehner S.A."/>
        </authorList>
    </citation>
    <scope>NUCLEOTIDE SEQUENCE [LARGE SCALE GENOMIC DNA]</scope>
    <source>
        <strain evidence="5 6">ARSEF4384</strain>
    </source>
</reference>
<keyword evidence="1" id="KW-0677">Repeat</keyword>
<keyword evidence="6" id="KW-1185">Reference proteome</keyword>
<dbReference type="Pfam" id="PF24883">
    <property type="entry name" value="NPHP3_N"/>
    <property type="match status" value="1"/>
</dbReference>
<dbReference type="SMART" id="SM00248">
    <property type="entry name" value="ANK"/>
    <property type="match status" value="8"/>
</dbReference>
<dbReference type="PROSITE" id="PS50297">
    <property type="entry name" value="ANK_REP_REGION"/>
    <property type="match status" value="5"/>
</dbReference>
<evidence type="ECO:0000256" key="2">
    <source>
        <dbReference type="PROSITE-ProRule" id="PRU00023"/>
    </source>
</evidence>
<evidence type="ECO:0000313" key="6">
    <source>
        <dbReference type="Proteomes" id="UP001397290"/>
    </source>
</evidence>
<accession>A0AAW0RJR8</accession>
<comment type="caution">
    <text evidence="5">The sequence shown here is derived from an EMBL/GenBank/DDBJ whole genome shotgun (WGS) entry which is preliminary data.</text>
</comment>
<dbReference type="Pfam" id="PF00023">
    <property type="entry name" value="Ank"/>
    <property type="match status" value="2"/>
</dbReference>
<feature type="repeat" description="ANK" evidence="2">
    <location>
        <begin position="1116"/>
        <end position="1140"/>
    </location>
</feature>
<dbReference type="PANTHER" id="PTHR46082:SF11">
    <property type="entry name" value="AAA+ ATPASE DOMAIN-CONTAINING PROTEIN-RELATED"/>
    <property type="match status" value="1"/>
</dbReference>
<dbReference type="Gene3D" id="1.25.40.20">
    <property type="entry name" value="Ankyrin repeat-containing domain"/>
    <property type="match status" value="2"/>
</dbReference>
<dbReference type="SUPFAM" id="SSF52540">
    <property type="entry name" value="P-loop containing nucleoside triphosphate hydrolases"/>
    <property type="match status" value="1"/>
</dbReference>